<gene>
    <name evidence="1" type="ORF">RRF57_009884</name>
</gene>
<dbReference type="Proteomes" id="UP001305414">
    <property type="component" value="Unassembled WGS sequence"/>
</dbReference>
<sequence length="81" mass="9065">MGSCSREIVTISIPQQIKDETTEASVAVFEILRQSEYPLSASFDLVENMAYECIELRASCFRSHEDFISRPVSGSNLSTKD</sequence>
<dbReference type="EMBL" id="JAWHQM010000038">
    <property type="protein sequence ID" value="KAK5634170.1"/>
    <property type="molecule type" value="Genomic_DNA"/>
</dbReference>
<accession>A0AAN7UKD1</accession>
<name>A0AAN7UKD1_9PEZI</name>
<keyword evidence="2" id="KW-1185">Reference proteome</keyword>
<dbReference type="AlphaFoldDB" id="A0AAN7UKD1"/>
<protein>
    <submittedName>
        <fullName evidence="1">Uncharacterized protein</fullName>
    </submittedName>
</protein>
<organism evidence="1 2">
    <name type="scientific">Xylaria bambusicola</name>
    <dbReference type="NCBI Taxonomy" id="326684"/>
    <lineage>
        <taxon>Eukaryota</taxon>
        <taxon>Fungi</taxon>
        <taxon>Dikarya</taxon>
        <taxon>Ascomycota</taxon>
        <taxon>Pezizomycotina</taxon>
        <taxon>Sordariomycetes</taxon>
        <taxon>Xylariomycetidae</taxon>
        <taxon>Xylariales</taxon>
        <taxon>Xylariaceae</taxon>
        <taxon>Xylaria</taxon>
    </lineage>
</organism>
<reference evidence="1 2" key="1">
    <citation type="submission" date="2023-10" db="EMBL/GenBank/DDBJ databases">
        <title>Draft genome sequence of Xylaria bambusicola isolate GMP-LS, the root and basal stem rot pathogen of sugarcane in Indonesia.</title>
        <authorList>
            <person name="Selvaraj P."/>
            <person name="Muralishankar V."/>
            <person name="Muruganantham S."/>
            <person name="Sp S."/>
            <person name="Haryani S."/>
            <person name="Lau K.J.X."/>
            <person name="Naqvi N.I."/>
        </authorList>
    </citation>
    <scope>NUCLEOTIDE SEQUENCE [LARGE SCALE GENOMIC DNA]</scope>
    <source>
        <strain evidence="1">GMP-LS</strain>
    </source>
</reference>
<evidence type="ECO:0000313" key="1">
    <source>
        <dbReference type="EMBL" id="KAK5634170.1"/>
    </source>
</evidence>
<comment type="caution">
    <text evidence="1">The sequence shown here is derived from an EMBL/GenBank/DDBJ whole genome shotgun (WGS) entry which is preliminary data.</text>
</comment>
<evidence type="ECO:0000313" key="2">
    <source>
        <dbReference type="Proteomes" id="UP001305414"/>
    </source>
</evidence>
<proteinExistence type="predicted"/>